<proteinExistence type="inferred from homology"/>
<dbReference type="PANTHER" id="PTHR43161">
    <property type="entry name" value="SORBITOL DEHYDROGENASE"/>
    <property type="match status" value="1"/>
</dbReference>
<dbReference type="SUPFAM" id="SSF50129">
    <property type="entry name" value="GroES-like"/>
    <property type="match status" value="1"/>
</dbReference>
<protein>
    <submittedName>
        <fullName evidence="7">L-erythro-3,5-diaminohexanoate dehydrogenase</fullName>
        <ecNumber evidence="7">1.4.1.11</ecNumber>
    </submittedName>
</protein>
<evidence type="ECO:0000313" key="8">
    <source>
        <dbReference type="Proteomes" id="UP000008914"/>
    </source>
</evidence>
<dbReference type="eggNOG" id="COG1063">
    <property type="taxonomic scope" value="Bacteria"/>
</dbReference>
<organism evidence="7 8">
    <name type="scientific">Intrasporangium calvum (strain ATCC 23552 / DSM 43043 / JCM 3097 / NBRC 12989 / NCIMB 10167 / NRRL B-3866 / 7 KIP)</name>
    <dbReference type="NCBI Taxonomy" id="710696"/>
    <lineage>
        <taxon>Bacteria</taxon>
        <taxon>Bacillati</taxon>
        <taxon>Actinomycetota</taxon>
        <taxon>Actinomycetes</taxon>
        <taxon>Micrococcales</taxon>
        <taxon>Intrasporangiaceae</taxon>
        <taxon>Intrasporangium</taxon>
    </lineage>
</organism>
<evidence type="ECO:0000256" key="1">
    <source>
        <dbReference type="ARBA" id="ARBA00001947"/>
    </source>
</evidence>
<dbReference type="InterPro" id="IPR011032">
    <property type="entry name" value="GroES-like_sf"/>
</dbReference>
<dbReference type="PANTHER" id="PTHR43161:SF25">
    <property type="entry name" value="ALCOHOL DEHYDROGENASE, PUTATIVE (AFU_ORTHOLOGUE AFUA_1G14390)-RELATED"/>
    <property type="match status" value="1"/>
</dbReference>
<evidence type="ECO:0000259" key="6">
    <source>
        <dbReference type="Pfam" id="PF26370"/>
    </source>
</evidence>
<name>E6SAM9_INTC7</name>
<dbReference type="Gene3D" id="3.90.180.10">
    <property type="entry name" value="Medium-chain alcohol dehydrogenases, catalytic domain"/>
    <property type="match status" value="1"/>
</dbReference>
<dbReference type="EC" id="1.4.1.11" evidence="7"/>
<dbReference type="GO" id="GO:0006062">
    <property type="term" value="P:sorbitol catabolic process"/>
    <property type="evidence" value="ECO:0007669"/>
    <property type="project" value="TreeGrafter"/>
</dbReference>
<evidence type="ECO:0000313" key="7">
    <source>
        <dbReference type="EMBL" id="ADU48302.1"/>
    </source>
</evidence>
<dbReference type="GO" id="GO:0046872">
    <property type="term" value="F:metal ion binding"/>
    <property type="evidence" value="ECO:0007669"/>
    <property type="project" value="UniProtKB-KW"/>
</dbReference>
<feature type="domain" description="L-erythro-3,5-diaminohexanoate dehydrogenase N-terminal" evidence="6">
    <location>
        <begin position="13"/>
        <end position="166"/>
    </location>
</feature>
<gene>
    <name evidence="7" type="ordered locus">Intca_1790</name>
</gene>
<dbReference type="STRING" id="710696.Intca_1790"/>
<dbReference type="AlphaFoldDB" id="E6SAM9"/>
<dbReference type="InterPro" id="IPR036291">
    <property type="entry name" value="NAD(P)-bd_dom_sf"/>
</dbReference>
<reference evidence="7 8" key="1">
    <citation type="journal article" date="2010" name="Stand. Genomic Sci.">
        <title>Complete genome sequence of Intrasporangium calvum type strain (7 KIP).</title>
        <authorList>
            <person name="Del Rio T.G."/>
            <person name="Chertkov O."/>
            <person name="Yasawong M."/>
            <person name="Lucas S."/>
            <person name="Deshpande S."/>
            <person name="Cheng J.F."/>
            <person name="Detter C."/>
            <person name="Tapia R."/>
            <person name="Han C."/>
            <person name="Goodwin L."/>
            <person name="Pitluck S."/>
            <person name="Liolios K."/>
            <person name="Ivanova N."/>
            <person name="Mavromatis K."/>
            <person name="Pati A."/>
            <person name="Chen A."/>
            <person name="Palaniappan K."/>
            <person name="Land M."/>
            <person name="Hauser L."/>
            <person name="Chang Y.J."/>
            <person name="Jeffries C.D."/>
            <person name="Rohde M."/>
            <person name="Pukall R."/>
            <person name="Sikorski J."/>
            <person name="Goker M."/>
            <person name="Woyke T."/>
            <person name="Bristow J."/>
            <person name="Eisen J.A."/>
            <person name="Markowitz V."/>
            <person name="Hugenholtz P."/>
            <person name="Kyrpides N.C."/>
            <person name="Klenk H.P."/>
            <person name="Lapidus A."/>
        </authorList>
    </citation>
    <scope>NUCLEOTIDE SEQUENCE [LARGE SCALE GENOMIC DNA]</scope>
    <source>
        <strain evidence="8">ATCC 23552 / DSM 43043 / JCM 3097 / NBRC 12989 / 7 KIP</strain>
    </source>
</reference>
<comment type="similarity">
    <text evidence="2">Belongs to the zinc-containing alcohol dehydrogenase family.</text>
</comment>
<evidence type="ECO:0000256" key="4">
    <source>
        <dbReference type="ARBA" id="ARBA00022833"/>
    </source>
</evidence>
<dbReference type="KEGG" id="ica:Intca_1790"/>
<keyword evidence="3" id="KW-0479">Metal-binding</keyword>
<evidence type="ECO:0000256" key="2">
    <source>
        <dbReference type="ARBA" id="ARBA00008072"/>
    </source>
</evidence>
<dbReference type="Proteomes" id="UP000008914">
    <property type="component" value="Chromosome"/>
</dbReference>
<dbReference type="Pfam" id="PF26370">
    <property type="entry name" value="KDD_N"/>
    <property type="match status" value="1"/>
</dbReference>
<dbReference type="GO" id="GO:0003939">
    <property type="term" value="F:L-iditol 2-dehydrogenase (NAD+) activity"/>
    <property type="evidence" value="ECO:0007669"/>
    <property type="project" value="TreeGrafter"/>
</dbReference>
<keyword evidence="4" id="KW-0862">Zinc</keyword>
<dbReference type="OrthoDB" id="48703at2"/>
<dbReference type="RefSeq" id="WP_013492617.1">
    <property type="nucleotide sequence ID" value="NC_014830.1"/>
</dbReference>
<dbReference type="GO" id="GO:0047124">
    <property type="term" value="F:L-erythro-3,5-diaminohexanoate dehydrogenase activity"/>
    <property type="evidence" value="ECO:0007669"/>
    <property type="project" value="UniProtKB-EC"/>
</dbReference>
<evidence type="ECO:0000256" key="3">
    <source>
        <dbReference type="ARBA" id="ARBA00022723"/>
    </source>
</evidence>
<evidence type="ECO:0000256" key="5">
    <source>
        <dbReference type="ARBA" id="ARBA00023002"/>
    </source>
</evidence>
<dbReference type="SUPFAM" id="SSF51735">
    <property type="entry name" value="NAD(P)-binding Rossmann-fold domains"/>
    <property type="match status" value="1"/>
</dbReference>
<sequence length="376" mass="38630">MSTRSASSPVGLHRVLDPTGDAVTLPQAARRLDARPELWPDEVRIDVETLNLDAASFRQLAEKHSSGGVVDGDAVRTEVRAIIAERGKMQNPVTGSGGMLIGTVAEVGPESRTGLEVGDRVATLVSLSLTPLAITDGLERWDGRSEQVPAKGHAILFGRTIAARIPADMDPRLALMVMDVCGAPALVARVVHDHASGRAGTPTDPTVVVLGGAGKSGSLSLAAARQAGAGRVVAVVPTEDERDLLLPTGLADDVVIADARSPLGLRAAVESAGGPADVTVVCVDVPGCEQPAILATADGGTIIFFSMATNFAAAALGAEGLASDVRMLIGNGYVPGHADLALDLVRSNPSVRALFERRLEPARVASLAEGTPRASA</sequence>
<dbReference type="HOGENOM" id="CLU_826176_0_0_11"/>
<keyword evidence="8" id="KW-1185">Reference proteome</keyword>
<comment type="cofactor">
    <cofactor evidence="1">
        <name>Zn(2+)</name>
        <dbReference type="ChEBI" id="CHEBI:29105"/>
    </cofactor>
</comment>
<keyword evidence="5 7" id="KW-0560">Oxidoreductase</keyword>
<dbReference type="EMBL" id="CP002343">
    <property type="protein sequence ID" value="ADU48302.1"/>
    <property type="molecule type" value="Genomic_DNA"/>
</dbReference>
<accession>E6SAM9</accession>
<dbReference type="InterPro" id="IPR058932">
    <property type="entry name" value="KDD_N"/>
</dbReference>